<reference evidence="4" key="1">
    <citation type="submission" date="2016-11" db="UniProtKB">
        <authorList>
            <consortium name="WormBaseParasite"/>
        </authorList>
    </citation>
    <scope>IDENTIFICATION</scope>
</reference>
<organism evidence="3 4">
    <name type="scientific">Heterorhabditis bacteriophora</name>
    <name type="common">Entomopathogenic nematode worm</name>
    <dbReference type="NCBI Taxonomy" id="37862"/>
    <lineage>
        <taxon>Eukaryota</taxon>
        <taxon>Metazoa</taxon>
        <taxon>Ecdysozoa</taxon>
        <taxon>Nematoda</taxon>
        <taxon>Chromadorea</taxon>
        <taxon>Rhabditida</taxon>
        <taxon>Rhabditina</taxon>
        <taxon>Rhabditomorpha</taxon>
        <taxon>Strongyloidea</taxon>
        <taxon>Heterorhabditidae</taxon>
        <taxon>Heterorhabditis</taxon>
    </lineage>
</organism>
<feature type="domain" description="Carboxylesterase type B" evidence="2">
    <location>
        <begin position="218"/>
        <end position="378"/>
    </location>
</feature>
<dbReference type="Proteomes" id="UP000095283">
    <property type="component" value="Unplaced"/>
</dbReference>
<feature type="signal peptide" evidence="1">
    <location>
        <begin position="1"/>
        <end position="16"/>
    </location>
</feature>
<evidence type="ECO:0000256" key="1">
    <source>
        <dbReference type="SAM" id="SignalP"/>
    </source>
</evidence>
<dbReference type="PROSITE" id="PS00941">
    <property type="entry name" value="CARBOXYLESTERASE_B_2"/>
    <property type="match status" value="1"/>
</dbReference>
<evidence type="ECO:0000313" key="4">
    <source>
        <dbReference type="WBParaSite" id="Hba_11603"/>
    </source>
</evidence>
<dbReference type="Pfam" id="PF00135">
    <property type="entry name" value="COesterase"/>
    <property type="match status" value="2"/>
</dbReference>
<feature type="chain" id="PRO_5009310940" evidence="1">
    <location>
        <begin position="17"/>
        <end position="429"/>
    </location>
</feature>
<dbReference type="PANTHER" id="PTHR44590">
    <property type="entry name" value="CARBOXYLIC ESTER HYDROLASE-RELATED"/>
    <property type="match status" value="1"/>
</dbReference>
<feature type="domain" description="Carboxylesterase type B" evidence="2">
    <location>
        <begin position="17"/>
        <end position="193"/>
    </location>
</feature>
<evidence type="ECO:0000313" key="3">
    <source>
        <dbReference type="Proteomes" id="UP000095283"/>
    </source>
</evidence>
<keyword evidence="3" id="KW-1185">Reference proteome</keyword>
<dbReference type="InterPro" id="IPR002018">
    <property type="entry name" value="CarbesteraseB"/>
</dbReference>
<protein>
    <submittedName>
        <fullName evidence="4">COesterase domain-containing protein</fullName>
    </submittedName>
</protein>
<dbReference type="AlphaFoldDB" id="A0A1I7X2G6"/>
<keyword evidence="1" id="KW-0732">Signal</keyword>
<dbReference type="WBParaSite" id="Hba_11603">
    <property type="protein sequence ID" value="Hba_11603"/>
    <property type="gene ID" value="Hba_11603"/>
</dbReference>
<evidence type="ECO:0000259" key="2">
    <source>
        <dbReference type="Pfam" id="PF00135"/>
    </source>
</evidence>
<dbReference type="InterPro" id="IPR029058">
    <property type="entry name" value="AB_hydrolase_fold"/>
</dbReference>
<name>A0A1I7X2G6_HETBA</name>
<sequence length="429" mass="48498">MRPFFLGIFLWSFTVAEPIIETKYGKIRGFEYETKSGHIAEIYLGIPYATPPIGDLRFEKPQPPSIWEDVKNCTKFGPTCLPHSKKAILSPAPSEDCLTLNVISPKEKNTTTGHPILVWIHGGGYEIGSTSIYGYKDFADIYIPNDIIVVTVQYRLGVYGFFSTGDSEIPGNYGLFDQTAALKFINQNIVNFGVICDLRPRTMFILLFSYNLIDLEYHNLISGSIEMSGSPWASWALGYNVPQHSKDLAQIILQALECHNEIKKCMKERTVDEIFAAVQRIVSSPIKLRVIFIVEKFVSNLQGEATKDLNPIKFGPVIDEDFILKHPMEMVNEVAPKPALIGLGNKESTFFTILALYPCIHSFGLTKEEFKSWNRQKLIEKLKVSFSERLKGSDYSMVKSAAFWTKMRKYGYDVPSLLKVAVSNEKEEL</sequence>
<dbReference type="Gene3D" id="3.40.50.1820">
    <property type="entry name" value="alpha/beta hydrolase"/>
    <property type="match status" value="1"/>
</dbReference>
<dbReference type="PANTHER" id="PTHR44590:SF4">
    <property type="entry name" value="CARBOXYLIC ESTER HYDROLASE"/>
    <property type="match status" value="1"/>
</dbReference>
<proteinExistence type="predicted"/>
<dbReference type="SUPFAM" id="SSF53474">
    <property type="entry name" value="alpha/beta-Hydrolases"/>
    <property type="match status" value="1"/>
</dbReference>
<dbReference type="InterPro" id="IPR019819">
    <property type="entry name" value="Carboxylesterase_B_CS"/>
</dbReference>
<accession>A0A1I7X2G6</accession>